<dbReference type="Pfam" id="PF16154">
    <property type="entry name" value="DUF4862"/>
    <property type="match status" value="1"/>
</dbReference>
<dbReference type="Gene3D" id="3.20.20.150">
    <property type="entry name" value="Divalent-metal-dependent TIM barrel enzymes"/>
    <property type="match status" value="1"/>
</dbReference>
<proteinExistence type="predicted"/>
<reference evidence="1 2" key="1">
    <citation type="submission" date="2019-11" db="EMBL/GenBank/DDBJ databases">
        <authorList>
            <person name="Brisse S."/>
        </authorList>
    </citation>
    <scope>NUCLEOTIDE SEQUENCE [LARGE SCALE GENOMIC DNA]</scope>
    <source>
        <strain evidence="1">FRC0190</strain>
    </source>
</reference>
<accession>A0A6I8M9R3</accession>
<dbReference type="SUPFAM" id="SSF51658">
    <property type="entry name" value="Xylose isomerase-like"/>
    <property type="match status" value="1"/>
</dbReference>
<evidence type="ECO:0000313" key="2">
    <source>
        <dbReference type="Proteomes" id="UP000423525"/>
    </source>
</evidence>
<dbReference type="AlphaFoldDB" id="A0A6I8M9R3"/>
<evidence type="ECO:0000313" key="1">
    <source>
        <dbReference type="EMBL" id="VZH84309.1"/>
    </source>
</evidence>
<dbReference type="RefSeq" id="WP_155871429.1">
    <property type="nucleotide sequence ID" value="NZ_CP168248.1"/>
</dbReference>
<sequence>MNTTPLVIGAYAALPATRADQEAFYDRLHADLGATGLELPFRDSIHDDPTWLAGQLAGRFTDSIITAIPGTMMRVWDGGTFGLASPDEDGRNAATAFTRAIIDSARALDDAAGHRVIAGIHIHSAPSVTANRDQFLRSLTELLEGMDDDDPHLIIEHCDRYNEAVTGEKRFLNIEQEIAIAKETGIGITVNWGRSAMEAYDPQLPAQHIQALVAEGVFEGVMFSGAGDKENTFGAAWADLHLPHHMDEPASLMDDGRITECLSAAGGAQKYHGAKIQAPAEADVATRVTMLGHITRHLR</sequence>
<dbReference type="InterPro" id="IPR032344">
    <property type="entry name" value="DUF4862"/>
</dbReference>
<dbReference type="InterPro" id="IPR036237">
    <property type="entry name" value="Xyl_isomerase-like_sf"/>
</dbReference>
<dbReference type="Proteomes" id="UP000423525">
    <property type="component" value="Chromosome"/>
</dbReference>
<dbReference type="EMBL" id="LR738855">
    <property type="protein sequence ID" value="VZH84309.1"/>
    <property type="molecule type" value="Genomic_DNA"/>
</dbReference>
<name>A0A6I8M9R3_9CORY</name>
<evidence type="ECO:0008006" key="3">
    <source>
        <dbReference type="Google" id="ProtNLM"/>
    </source>
</evidence>
<dbReference type="KEGG" id="crf:FRC0190_00335"/>
<protein>
    <recommendedName>
        <fullName evidence="3">DUF4862 domain-containing protein</fullName>
    </recommendedName>
</protein>
<organism evidence="1 2">
    <name type="scientific">Corynebacterium rouxii</name>
    <dbReference type="NCBI Taxonomy" id="2719119"/>
    <lineage>
        <taxon>Bacteria</taxon>
        <taxon>Bacillati</taxon>
        <taxon>Actinomycetota</taxon>
        <taxon>Actinomycetes</taxon>
        <taxon>Mycobacteriales</taxon>
        <taxon>Corynebacteriaceae</taxon>
        <taxon>Corynebacterium</taxon>
    </lineage>
</organism>
<gene>
    <name evidence="1" type="ORF">FRC0190_00335</name>
</gene>